<protein>
    <recommendedName>
        <fullName evidence="4">Terminase large subunit gp17-like C-terminal domain-containing protein</fullName>
    </recommendedName>
</protein>
<comment type="caution">
    <text evidence="2">The sequence shown here is derived from an EMBL/GenBank/DDBJ whole genome shotgun (WGS) entry which is preliminary data.</text>
</comment>
<dbReference type="Gene3D" id="3.30.420.240">
    <property type="match status" value="1"/>
</dbReference>
<dbReference type="AlphaFoldDB" id="A0A9X2TLN8"/>
<dbReference type="RefSeq" id="WP_259124753.1">
    <property type="nucleotide sequence ID" value="NZ_JANUAE010000027.1"/>
</dbReference>
<feature type="region of interest" description="Disordered" evidence="1">
    <location>
        <begin position="1"/>
        <end position="23"/>
    </location>
</feature>
<dbReference type="EMBL" id="JANUAE010000027">
    <property type="protein sequence ID" value="MCS3712108.1"/>
    <property type="molecule type" value="Genomic_DNA"/>
</dbReference>
<evidence type="ECO:0000313" key="3">
    <source>
        <dbReference type="Proteomes" id="UP001155057"/>
    </source>
</evidence>
<gene>
    <name evidence="2" type="ORF">GGP61_003746</name>
</gene>
<evidence type="ECO:0000256" key="1">
    <source>
        <dbReference type="SAM" id="MobiDB-lite"/>
    </source>
</evidence>
<dbReference type="Proteomes" id="UP001155057">
    <property type="component" value="Unassembled WGS sequence"/>
</dbReference>
<reference evidence="2" key="1">
    <citation type="submission" date="2022-08" db="EMBL/GenBank/DDBJ databases">
        <title>Genomic Encyclopedia of Type Strains, Phase V (KMG-V): Genome sequencing to study the core and pangenomes of soil and plant-associated prokaryotes.</title>
        <authorList>
            <person name="Whitman W."/>
        </authorList>
    </citation>
    <scope>NUCLEOTIDE SEQUENCE</scope>
    <source>
        <strain evidence="2">SP3049</strain>
    </source>
</reference>
<organism evidence="2 3">
    <name type="scientific">Salinibacter ruber</name>
    <dbReference type="NCBI Taxonomy" id="146919"/>
    <lineage>
        <taxon>Bacteria</taxon>
        <taxon>Pseudomonadati</taxon>
        <taxon>Rhodothermota</taxon>
        <taxon>Rhodothermia</taxon>
        <taxon>Rhodothermales</taxon>
        <taxon>Salinibacteraceae</taxon>
        <taxon>Salinibacter</taxon>
    </lineage>
</organism>
<name>A0A9X2TLN8_9BACT</name>
<feature type="compositionally biased region" description="Polar residues" evidence="1">
    <location>
        <begin position="7"/>
        <end position="23"/>
    </location>
</feature>
<accession>A0A9X2TLN8</accession>
<evidence type="ECO:0008006" key="4">
    <source>
        <dbReference type="Google" id="ProtNLM"/>
    </source>
</evidence>
<sequence>MNDPNRIDTSQFLGLDLGQSSDPSALTVAEQQVPIQEEHPSAENPTGETRGEPAYLVRHIERFDLGTPYPDVVRRVASVLGAPETGDDPTLIMDASGVGAPVVDQFHEEGLRPVEITFTGGNDVQRDGRRYSVPKSDLVGTVQTLLQSRRLQVVEELDLASALATEMKRFRVKTTTTGHVRFEHATESDTDDILLSLACALWYAERPTAGFVIA</sequence>
<evidence type="ECO:0000313" key="2">
    <source>
        <dbReference type="EMBL" id="MCS3712108.1"/>
    </source>
</evidence>
<proteinExistence type="predicted"/>